<evidence type="ECO:0000256" key="6">
    <source>
        <dbReference type="PROSITE-ProRule" id="PRU00221"/>
    </source>
</evidence>
<evidence type="ECO:0000256" key="2">
    <source>
        <dbReference type="ARBA" id="ARBA00022574"/>
    </source>
</evidence>
<comment type="subunit">
    <text evidence="5">Catalytic component of the Usp12-46 deubiquitylase complex consisting of Usp12-46, Wdr20 and Uaf1; regulatory subunit that, together wtih Wdr20, stabilizes Usp12-46. The Usp12-46 deubiquitylase complex associates with arr/arrow; the interaction leads to deubiquitination and stabilization of arr/arrow.</text>
</comment>
<dbReference type="InterPro" id="IPR051246">
    <property type="entry name" value="WDR48"/>
</dbReference>
<dbReference type="Pfam" id="PF11816">
    <property type="entry name" value="DUF3337"/>
    <property type="match status" value="1"/>
</dbReference>
<dbReference type="EMBL" id="CAJVCH010571627">
    <property type="protein sequence ID" value="CAG7838027.1"/>
    <property type="molecule type" value="Genomic_DNA"/>
</dbReference>
<name>A0A8J2LWM7_9HEXA</name>
<dbReference type="InterPro" id="IPR019775">
    <property type="entry name" value="WD40_repeat_CS"/>
</dbReference>
<dbReference type="InterPro" id="IPR001680">
    <property type="entry name" value="WD40_rpt"/>
</dbReference>
<dbReference type="PANTHER" id="PTHR19862:SF14">
    <property type="entry name" value="WD REPEAT-CONTAINING PROTEIN 48"/>
    <property type="match status" value="1"/>
</dbReference>
<feature type="repeat" description="WD" evidence="6">
    <location>
        <begin position="84"/>
        <end position="125"/>
    </location>
</feature>
<feature type="repeat" description="WD" evidence="6">
    <location>
        <begin position="221"/>
        <end position="262"/>
    </location>
</feature>
<organism evidence="7 8">
    <name type="scientific">Allacma fusca</name>
    <dbReference type="NCBI Taxonomy" id="39272"/>
    <lineage>
        <taxon>Eukaryota</taxon>
        <taxon>Metazoa</taxon>
        <taxon>Ecdysozoa</taxon>
        <taxon>Arthropoda</taxon>
        <taxon>Hexapoda</taxon>
        <taxon>Collembola</taxon>
        <taxon>Symphypleona</taxon>
        <taxon>Sminthuridae</taxon>
        <taxon>Allacma</taxon>
    </lineage>
</organism>
<dbReference type="PROSITE" id="PS50082">
    <property type="entry name" value="WD_REPEATS_2"/>
    <property type="match status" value="6"/>
</dbReference>
<evidence type="ECO:0000313" key="8">
    <source>
        <dbReference type="Proteomes" id="UP000708208"/>
    </source>
</evidence>
<dbReference type="PANTHER" id="PTHR19862">
    <property type="entry name" value="WD REPEAT-CONTAINING PROTEIN 48"/>
    <property type="match status" value="1"/>
</dbReference>
<keyword evidence="2 6" id="KW-0853">WD repeat</keyword>
<comment type="caution">
    <text evidence="7">The sequence shown here is derived from an EMBL/GenBank/DDBJ whole genome shotgun (WGS) entry which is preliminary data.</text>
</comment>
<evidence type="ECO:0000256" key="3">
    <source>
        <dbReference type="ARBA" id="ARBA00022737"/>
    </source>
</evidence>
<evidence type="ECO:0000256" key="5">
    <source>
        <dbReference type="ARBA" id="ARBA00049682"/>
    </source>
</evidence>
<sequence length="705" mass="78613">MVVNCISVNFIQNSISIRVNLLSNSCDTDSYDHAIKDTLTHLSIKLLNVFPVAQNLSLNAKKMGEERAGKRKTQVSFTIRAEKECRHHSGVASIVYDPALDRVHSAGRDGVIRTWSVAKGQFRFVHAMEHHTDWVNDIVLTCGGKNIMSGSNDCTVKLWNAQKGFCMSTLRTHKDYVRALAYSREKETVASAGFDRAIYLWDVNTLTALTATKNTVTTAALTGSKNSIYSLAMSPDGNTLVSGSTEKVLRVWDTRRYTKTMKLKGHMDNVKALVLNWDGSQCLSGSSDGTIKLWVLGQQQCISTIRCHSQGVWALAAPENFQFVVSGGKDCRLQFTDLRNANYNSTLIAMETHPILSLCLSPDNAMVWVGTTDSTIRAWPLPQLHGDGYISDEVYAGQPLMEIEGVPAIKQYAVLSNKRNILTKDTKGNVQLYDALLAIKVEDLGQIDFEEEVKRRSVPIYVPSWFSVGLHTAMVSIHLAQDENDCLGAWVSAKEVGLISEDEPDQKVNYGRLLLQALFEEWKRLSTGEQQIENTGPCNGFFSIPLHTPVVIGEQGGKTMYRFLVRDAGGEAERSCLAEAIPQWVAEQIMDDGQPPKFVKILFFLTPHTMNGKSLKRERLFANDFISMRKVMEHVLEKVEEENQQSTTGSVSGADIPAEERVRLFCLETPLSPEMDLRTVRHLLWKGPGDLVITYSLLKSERLSL</sequence>
<dbReference type="Proteomes" id="UP000708208">
    <property type="component" value="Unassembled WGS sequence"/>
</dbReference>
<dbReference type="OrthoDB" id="2421129at2759"/>
<dbReference type="CDD" id="cd00200">
    <property type="entry name" value="WD40"/>
    <property type="match status" value="1"/>
</dbReference>
<proteinExistence type="predicted"/>
<feature type="repeat" description="WD" evidence="6">
    <location>
        <begin position="348"/>
        <end position="379"/>
    </location>
</feature>
<comment type="function">
    <text evidence="4">Regulatory component of the Usp12-46 deubiquitylase complex. activates deubiquitination by increasing the catalytic turnover without increasing the affinity of deubiquitinating enzymes for the substrate. The complex deubiquitylates the wg/wingless-signaling receptor arr/arrow, which stabilizes the receptor and increases its concentration at the cell surface; this enhances the sensitivity of cells to wg/wingless-signal stimulation. This increases the amplitude and spatial range of the signaling response to the wg/wingless morphogen gradient, facilitating the precise concentration-dependent regulation of its target genes. Together with Wdr20 and Usp12-46 required for wg/wingless-mediated signaling in the wing imaginal disc and for wg/wingless-dependent regulation of intestinal stem cell proliferation.</text>
</comment>
<accession>A0A8J2LWM7</accession>
<dbReference type="SMART" id="SM00320">
    <property type="entry name" value="WD40"/>
    <property type="match status" value="7"/>
</dbReference>
<dbReference type="PROSITE" id="PS50294">
    <property type="entry name" value="WD_REPEATS_REGION"/>
    <property type="match status" value="4"/>
</dbReference>
<keyword evidence="3" id="KW-0677">Repeat</keyword>
<reference evidence="7" key="1">
    <citation type="submission" date="2021-06" db="EMBL/GenBank/DDBJ databases">
        <authorList>
            <person name="Hodson N. C."/>
            <person name="Mongue J. A."/>
            <person name="Jaron S. K."/>
        </authorList>
    </citation>
    <scope>NUCLEOTIDE SEQUENCE</scope>
</reference>
<dbReference type="GO" id="GO:0043130">
    <property type="term" value="F:ubiquitin binding"/>
    <property type="evidence" value="ECO:0007669"/>
    <property type="project" value="TreeGrafter"/>
</dbReference>
<dbReference type="PROSITE" id="PS00678">
    <property type="entry name" value="WD_REPEATS_1"/>
    <property type="match status" value="1"/>
</dbReference>
<dbReference type="GO" id="GO:0000724">
    <property type="term" value="P:double-strand break repair via homologous recombination"/>
    <property type="evidence" value="ECO:0007669"/>
    <property type="project" value="TreeGrafter"/>
</dbReference>
<dbReference type="AlphaFoldDB" id="A0A8J2LWM7"/>
<feature type="repeat" description="WD" evidence="6">
    <location>
        <begin position="128"/>
        <end position="169"/>
    </location>
</feature>
<dbReference type="InterPro" id="IPR021772">
    <property type="entry name" value="WDR48/Bun107"/>
</dbReference>
<feature type="repeat" description="WD" evidence="6">
    <location>
        <begin position="263"/>
        <end position="304"/>
    </location>
</feature>
<protein>
    <recommendedName>
        <fullName evidence="1">WD repeat-containing protein 48 homolog</fullName>
    </recommendedName>
</protein>
<keyword evidence="8" id="KW-1185">Reference proteome</keyword>
<evidence type="ECO:0000313" key="7">
    <source>
        <dbReference type="EMBL" id="CAG7838027.1"/>
    </source>
</evidence>
<evidence type="ECO:0000256" key="4">
    <source>
        <dbReference type="ARBA" id="ARBA00049607"/>
    </source>
</evidence>
<dbReference type="Pfam" id="PF00400">
    <property type="entry name" value="WD40"/>
    <property type="match status" value="5"/>
</dbReference>
<feature type="repeat" description="WD" evidence="6">
    <location>
        <begin position="170"/>
        <end position="211"/>
    </location>
</feature>
<evidence type="ECO:0000256" key="1">
    <source>
        <dbReference type="ARBA" id="ARBA00021538"/>
    </source>
</evidence>
<gene>
    <name evidence="7" type="ORF">AFUS01_LOCUS47047</name>
</gene>